<protein>
    <submittedName>
        <fullName evidence="2">Uncharacterized protein</fullName>
    </submittedName>
</protein>
<dbReference type="PANTHER" id="PTHR45648:SF180">
    <property type="entry name" value="OS04G0561800 PROTEIN"/>
    <property type="match status" value="1"/>
</dbReference>
<dbReference type="InterPro" id="IPR036514">
    <property type="entry name" value="SGNH_hydro_sf"/>
</dbReference>
<name>A0A6N2M1D4_SALVM</name>
<dbReference type="InterPro" id="IPR051058">
    <property type="entry name" value="GDSL_Est/Lipase"/>
</dbReference>
<organism evidence="2">
    <name type="scientific">Salix viminalis</name>
    <name type="common">Common osier</name>
    <name type="synonym">Basket willow</name>
    <dbReference type="NCBI Taxonomy" id="40686"/>
    <lineage>
        <taxon>Eukaryota</taxon>
        <taxon>Viridiplantae</taxon>
        <taxon>Streptophyta</taxon>
        <taxon>Embryophyta</taxon>
        <taxon>Tracheophyta</taxon>
        <taxon>Spermatophyta</taxon>
        <taxon>Magnoliopsida</taxon>
        <taxon>eudicotyledons</taxon>
        <taxon>Gunneridae</taxon>
        <taxon>Pentapetalae</taxon>
        <taxon>rosids</taxon>
        <taxon>fabids</taxon>
        <taxon>Malpighiales</taxon>
        <taxon>Salicaceae</taxon>
        <taxon>Saliceae</taxon>
        <taxon>Salix</taxon>
    </lineage>
</organism>
<dbReference type="EMBL" id="CAADRP010001641">
    <property type="protein sequence ID" value="VFU46464.1"/>
    <property type="molecule type" value="Genomic_DNA"/>
</dbReference>
<dbReference type="PANTHER" id="PTHR45648">
    <property type="entry name" value="GDSL LIPASE/ACYLHYDROLASE FAMILY PROTEIN (AFU_ORTHOLOGUE AFUA_4G14700)"/>
    <property type="match status" value="1"/>
</dbReference>
<dbReference type="AlphaFoldDB" id="A0A6N2M1D4"/>
<dbReference type="Gene3D" id="3.40.50.1110">
    <property type="entry name" value="SGNH hydrolase"/>
    <property type="match status" value="1"/>
</dbReference>
<dbReference type="GO" id="GO:0016787">
    <property type="term" value="F:hydrolase activity"/>
    <property type="evidence" value="ECO:0007669"/>
    <property type="project" value="UniProtKB-KW"/>
</dbReference>
<accession>A0A6N2M1D4</accession>
<keyword evidence="1" id="KW-0378">Hydrolase</keyword>
<sequence>MNGLAQAFFNATEILLLYLTSQVQDMKHSLGNLYEITSEVLDNPKAGGFKEAQTGCCGNGSYNAESACNVDAKPCPNRREYVFWDAILPTERAAKLAVRALFGGGAKYATPVNFSQLIEG</sequence>
<evidence type="ECO:0000313" key="2">
    <source>
        <dbReference type="EMBL" id="VFU46464.1"/>
    </source>
</evidence>
<evidence type="ECO:0000256" key="1">
    <source>
        <dbReference type="ARBA" id="ARBA00022801"/>
    </source>
</evidence>
<gene>
    <name evidence="2" type="ORF">SVIM_LOCUS294546</name>
</gene>
<proteinExistence type="predicted"/>
<reference evidence="2" key="1">
    <citation type="submission" date="2019-03" db="EMBL/GenBank/DDBJ databases">
        <authorList>
            <person name="Mank J."/>
            <person name="Almeida P."/>
        </authorList>
    </citation>
    <scope>NUCLEOTIDE SEQUENCE</scope>
    <source>
        <strain evidence="2">78183</strain>
    </source>
</reference>